<name>A0ACC1N386_9HYPO</name>
<proteinExistence type="predicted"/>
<evidence type="ECO:0000313" key="2">
    <source>
        <dbReference type="Proteomes" id="UP001143910"/>
    </source>
</evidence>
<dbReference type="EMBL" id="JANJQO010000985">
    <property type="protein sequence ID" value="KAJ2973367.1"/>
    <property type="molecule type" value="Genomic_DNA"/>
</dbReference>
<dbReference type="Proteomes" id="UP001143910">
    <property type="component" value="Unassembled WGS sequence"/>
</dbReference>
<sequence>MSDPHNYTVGYICALSTEAIAARAFLDEIHDPPAEVSQHDNNSYTLGQIGSHNVAIAVLPRGKYGHVNAASVARDMLHTFPNIRIGLMVGIGGGAPTPKQDVRLGDVVVSSPGNKNSGVLQYDFGKALQDQSFQETGMLAPPPHLVLTAIAGQEIRYKMDGHHLEKDIDEALQRHPRLQDEFSRPPAASDRLYISDFTHRDPDAQCSDACGDEPATLVSRHQRGQRRSEDNLKVHYDLIATANTLMKDALFRDKMAVDRGVLCFETEAAGLMDHFPCLVIRGICDYSDSHKNKEWQGYAAMAAAAYARDLLLQIPPNRVALEKSIIEVLSHMEIKIDKMQKTSHNIENNIERAFHQQEGHHRETMTLAWTREQQECHQIFKTSIYEQHKNINPDRVDGTCQWILGNPQYLAWQNSAQNDLLWISADPGCGKSVLAKSLIDKDLKACTSATICYFFFKDNDEQNNNAAALCAVLHQLFSIQPYLLRHALQPWKRNGVKIQQEVEELWRILIASISDPEFTNTVCIFDALDECRPSDQVPLIRKLEKFYTKDAQRRSLGQQHWLKFLVTSRPYNDILEGFRPVTQLFPLIHICGEEENEQIHDEISLVVKMRVAELGKSLQLASETRERLEQQLLQMEHRTYLWLYLAMDDIRAQFESSLRPKEELIQLIPSSVTAAYTKILHQVPSGKVSDVKMILRIIIGARRPLTIDEMAMALGHVKSSSSQIVSTYGLNPKGLDAKIRHLCGLFVFVSNSRVYLIHQTATEFLLSHGQDWSLEKAGTETLLSNICINYLLFEDIDGMLEQGNSSAPYFLEYSAENWADHVREMPIEAVQGAEPRITRLYDVTSARFALWYPIFWQAVGGHRPNMSSLRLAAFNGHKDVLQRLVRGNEVSIDKSDECGATALYWASYRGHLEIVQILLDKGANVNAEGGLLGNALAAAAAEGHFAIVQLLLYNGANINTKDSIRVDALFIALMNGHIRIAQLLLDNGADANSEDSHYGHALQVASQYGYLEIVQLLLDNGADVNAGGGLYGNALQAAVFSGHLEIVQLLLDNGADANAQGSVYGNALQAASFEGGVSSNALQAASYSGHLEIVQLLLHLGADSNAQRGDFGNALHSASMRGHLRIVQLLLGNGANVNSQGGDFGNALQAASVNGHLGIVQLLLDNGANVNAQGGKYGNALHAATENGHLELAQLLTRRGARLQAKEENCW</sequence>
<organism evidence="1 2">
    <name type="scientific">Zarea fungicola</name>
    <dbReference type="NCBI Taxonomy" id="93591"/>
    <lineage>
        <taxon>Eukaryota</taxon>
        <taxon>Fungi</taxon>
        <taxon>Dikarya</taxon>
        <taxon>Ascomycota</taxon>
        <taxon>Pezizomycotina</taxon>
        <taxon>Sordariomycetes</taxon>
        <taxon>Hypocreomycetidae</taxon>
        <taxon>Hypocreales</taxon>
        <taxon>Cordycipitaceae</taxon>
        <taxon>Zarea</taxon>
    </lineage>
</organism>
<protein>
    <submittedName>
        <fullName evidence="1">Uncharacterized protein</fullName>
    </submittedName>
</protein>
<accession>A0ACC1N386</accession>
<evidence type="ECO:0000313" key="1">
    <source>
        <dbReference type="EMBL" id="KAJ2973367.1"/>
    </source>
</evidence>
<reference evidence="1" key="1">
    <citation type="submission" date="2022-08" db="EMBL/GenBank/DDBJ databases">
        <title>Genome Sequence of Lecanicillium fungicola.</title>
        <authorList>
            <person name="Buettner E."/>
        </authorList>
    </citation>
    <scope>NUCLEOTIDE SEQUENCE</scope>
    <source>
        <strain evidence="1">Babe33</strain>
    </source>
</reference>
<comment type="caution">
    <text evidence="1">The sequence shown here is derived from an EMBL/GenBank/DDBJ whole genome shotgun (WGS) entry which is preliminary data.</text>
</comment>
<keyword evidence="2" id="KW-1185">Reference proteome</keyword>
<gene>
    <name evidence="1" type="ORF">NQ176_g6649</name>
</gene>